<dbReference type="Proteomes" id="UP001302745">
    <property type="component" value="Unassembled WGS sequence"/>
</dbReference>
<sequence>MSSIAPSPITSPSAVASSLVPSASTASASVESAKEDDEDVTIRFTDIQSLFQTINSTTGDILLVTDVSPSSFAKIEREREKRGRAFRFRRYNSDSRTLIIIILTKLHEQLHLGLYHQFHYQLFQTGMHQAWRSMGSATLRRQGHPAGDAGEGDSTGLPDPERIGMDDWPTLVIEAGDGRDSESLNWLRDDMRWWFLASNHDVKIIMLAKFDHRRRHILLERWEEQEWHPQGAMTRNRAAIQQQRGLVPILRQEITITRDAKTNPVSYNVTRGALVLGFKLLFLRDPGPGEGDFVISVRELQKYAERVWSYVRA</sequence>
<reference evidence="2" key="1">
    <citation type="journal article" date="2023" name="Mol. Phylogenet. Evol.">
        <title>Genome-scale phylogeny and comparative genomics of the fungal order Sordariales.</title>
        <authorList>
            <person name="Hensen N."/>
            <person name="Bonometti L."/>
            <person name="Westerberg I."/>
            <person name="Brannstrom I.O."/>
            <person name="Guillou S."/>
            <person name="Cros-Aarteil S."/>
            <person name="Calhoun S."/>
            <person name="Haridas S."/>
            <person name="Kuo A."/>
            <person name="Mondo S."/>
            <person name="Pangilinan J."/>
            <person name="Riley R."/>
            <person name="LaButti K."/>
            <person name="Andreopoulos B."/>
            <person name="Lipzen A."/>
            <person name="Chen C."/>
            <person name="Yan M."/>
            <person name="Daum C."/>
            <person name="Ng V."/>
            <person name="Clum A."/>
            <person name="Steindorff A."/>
            <person name="Ohm R.A."/>
            <person name="Martin F."/>
            <person name="Silar P."/>
            <person name="Natvig D.O."/>
            <person name="Lalanne C."/>
            <person name="Gautier V."/>
            <person name="Ament-Velasquez S.L."/>
            <person name="Kruys A."/>
            <person name="Hutchinson M.I."/>
            <person name="Powell A.J."/>
            <person name="Barry K."/>
            <person name="Miller A.N."/>
            <person name="Grigoriev I.V."/>
            <person name="Debuchy R."/>
            <person name="Gladieux P."/>
            <person name="Hiltunen Thoren M."/>
            <person name="Johannesson H."/>
        </authorList>
    </citation>
    <scope>NUCLEOTIDE SEQUENCE</scope>
    <source>
        <strain evidence="2">CBS 538.74</strain>
    </source>
</reference>
<evidence type="ECO:0000313" key="3">
    <source>
        <dbReference type="Proteomes" id="UP001302745"/>
    </source>
</evidence>
<evidence type="ECO:0000256" key="1">
    <source>
        <dbReference type="SAM" id="MobiDB-lite"/>
    </source>
</evidence>
<feature type="region of interest" description="Disordered" evidence="1">
    <location>
        <begin position="136"/>
        <end position="161"/>
    </location>
</feature>
<reference evidence="2" key="2">
    <citation type="submission" date="2023-05" db="EMBL/GenBank/DDBJ databases">
        <authorList>
            <consortium name="Lawrence Berkeley National Laboratory"/>
            <person name="Steindorff A."/>
            <person name="Hensen N."/>
            <person name="Bonometti L."/>
            <person name="Westerberg I."/>
            <person name="Brannstrom I.O."/>
            <person name="Guillou S."/>
            <person name="Cros-Aarteil S."/>
            <person name="Calhoun S."/>
            <person name="Haridas S."/>
            <person name="Kuo A."/>
            <person name="Mondo S."/>
            <person name="Pangilinan J."/>
            <person name="Riley R."/>
            <person name="Labutti K."/>
            <person name="Andreopoulos B."/>
            <person name="Lipzen A."/>
            <person name="Chen C."/>
            <person name="Yanf M."/>
            <person name="Daum C."/>
            <person name="Ng V."/>
            <person name="Clum A."/>
            <person name="Ohm R."/>
            <person name="Martin F."/>
            <person name="Silar P."/>
            <person name="Natvig D."/>
            <person name="Lalanne C."/>
            <person name="Gautier V."/>
            <person name="Ament-Velasquez S.L."/>
            <person name="Kruys A."/>
            <person name="Hutchinson M.I."/>
            <person name="Powell A.J."/>
            <person name="Barry K."/>
            <person name="Miller A.N."/>
            <person name="Grigoriev I.V."/>
            <person name="Debuchy R."/>
            <person name="Gladieux P."/>
            <person name="Thoren M.H."/>
            <person name="Johannesson H."/>
        </authorList>
    </citation>
    <scope>NUCLEOTIDE SEQUENCE</scope>
    <source>
        <strain evidence="2">CBS 538.74</strain>
    </source>
</reference>
<dbReference type="AlphaFoldDB" id="A0AAN6VMG6"/>
<evidence type="ECO:0000313" key="2">
    <source>
        <dbReference type="EMBL" id="KAK4154292.1"/>
    </source>
</evidence>
<dbReference type="EMBL" id="MU856916">
    <property type="protein sequence ID" value="KAK4154292.1"/>
    <property type="molecule type" value="Genomic_DNA"/>
</dbReference>
<keyword evidence="3" id="KW-1185">Reference proteome</keyword>
<protein>
    <submittedName>
        <fullName evidence="2">Uncharacterized protein</fullName>
    </submittedName>
</protein>
<feature type="region of interest" description="Disordered" evidence="1">
    <location>
        <begin position="1"/>
        <end position="20"/>
    </location>
</feature>
<organism evidence="2 3">
    <name type="scientific">Chaetomidium leptoderma</name>
    <dbReference type="NCBI Taxonomy" id="669021"/>
    <lineage>
        <taxon>Eukaryota</taxon>
        <taxon>Fungi</taxon>
        <taxon>Dikarya</taxon>
        <taxon>Ascomycota</taxon>
        <taxon>Pezizomycotina</taxon>
        <taxon>Sordariomycetes</taxon>
        <taxon>Sordariomycetidae</taxon>
        <taxon>Sordariales</taxon>
        <taxon>Chaetomiaceae</taxon>
        <taxon>Chaetomidium</taxon>
    </lineage>
</organism>
<accession>A0AAN6VMG6</accession>
<comment type="caution">
    <text evidence="2">The sequence shown here is derived from an EMBL/GenBank/DDBJ whole genome shotgun (WGS) entry which is preliminary data.</text>
</comment>
<name>A0AAN6VMG6_9PEZI</name>
<gene>
    <name evidence="2" type="ORF">C8A00DRAFT_14585</name>
</gene>
<proteinExistence type="predicted"/>